<sequence>MLRGGQIDSFHLKDASPLSKLERSARTHNNNNNNNPNNSSSLNNVINNDRSDRMSIISQDSIATTGRLLDKLGLEDDEFEDLESIMPDDYGYDDDTDTEDDNAISVPASQFRSLKPMLMNQRATDMRAHAVNSAIALGSKVNQTQHRSPKLVQSNFSRVSFHASDPSLNGDADDNDLDNDNETIYSDATDGSSYREAPVTPPKLQQHGRNPSFEITPSYGFANQDGLIPRDAQHTHSVSNPSDMASFKDVSDSRNSRSPRSPLTKTFHSKFYHATAPQPISQIDPPSPLRMSSEYVPAPQTTSATQQSFPHDGGMEAVSKRALGELMRTPSAPSLRKPLQAPPVPPNVARQRLQQMRPGPGVGPGPNGMNGMNGHPPHDYMERAYNRPVEQKIQAGKPPGIGQLQGPKSQSQPQLQAPPPNPLHYNVRQRSGSQVSMNRMNGGMPPIAQQQQQQQQQQFQQQQQQPQPPQGNGKISSSPHSSNSSTETLLKLQQQQQQQQQQIQRQASGNDSRVPPRTNSEHSLTKSQHSETPPQQYAQLQHQQSTQSQTQLQSPQSVPLSQTH</sequence>
<keyword evidence="2" id="KW-1185">Reference proteome</keyword>
<dbReference type="EMBL" id="BSXS01002213">
    <property type="protein sequence ID" value="GME78487.1"/>
    <property type="molecule type" value="Genomic_DNA"/>
</dbReference>
<protein>
    <submittedName>
        <fullName evidence="1">Unnamed protein product</fullName>
    </submittedName>
</protein>
<comment type="caution">
    <text evidence="1">The sequence shown here is derived from an EMBL/GenBank/DDBJ whole genome shotgun (WGS) entry which is preliminary data.</text>
</comment>
<organism evidence="1 2">
    <name type="scientific">Ambrosiozyma monospora</name>
    <name type="common">Yeast</name>
    <name type="synonym">Endomycopsis monosporus</name>
    <dbReference type="NCBI Taxonomy" id="43982"/>
    <lineage>
        <taxon>Eukaryota</taxon>
        <taxon>Fungi</taxon>
        <taxon>Dikarya</taxon>
        <taxon>Ascomycota</taxon>
        <taxon>Saccharomycotina</taxon>
        <taxon>Pichiomycetes</taxon>
        <taxon>Pichiales</taxon>
        <taxon>Pichiaceae</taxon>
        <taxon>Ambrosiozyma</taxon>
    </lineage>
</organism>
<gene>
    <name evidence="1" type="ORF">Amon02_000347000</name>
</gene>
<dbReference type="Proteomes" id="UP001165064">
    <property type="component" value="Unassembled WGS sequence"/>
</dbReference>
<evidence type="ECO:0000313" key="1">
    <source>
        <dbReference type="EMBL" id="GME78487.1"/>
    </source>
</evidence>
<name>A0ACB5T0M0_AMBMO</name>
<accession>A0ACB5T0M0</accession>
<reference evidence="1" key="1">
    <citation type="submission" date="2023-04" db="EMBL/GenBank/DDBJ databases">
        <title>Ambrosiozyma monospora NBRC 10751.</title>
        <authorList>
            <person name="Ichikawa N."/>
            <person name="Sato H."/>
            <person name="Tonouchi N."/>
        </authorList>
    </citation>
    <scope>NUCLEOTIDE SEQUENCE</scope>
    <source>
        <strain evidence="1">NBRC 10751</strain>
    </source>
</reference>
<evidence type="ECO:0000313" key="2">
    <source>
        <dbReference type="Proteomes" id="UP001165064"/>
    </source>
</evidence>
<proteinExistence type="predicted"/>